<accession>A0ABP7Z671</accession>
<organism evidence="1 2">
    <name type="scientific">Actinomadura keratinilytica</name>
    <dbReference type="NCBI Taxonomy" id="547461"/>
    <lineage>
        <taxon>Bacteria</taxon>
        <taxon>Bacillati</taxon>
        <taxon>Actinomycetota</taxon>
        <taxon>Actinomycetes</taxon>
        <taxon>Streptosporangiales</taxon>
        <taxon>Thermomonosporaceae</taxon>
        <taxon>Actinomadura</taxon>
    </lineage>
</organism>
<name>A0ABP7Z671_9ACTN</name>
<evidence type="ECO:0000313" key="2">
    <source>
        <dbReference type="Proteomes" id="UP001500266"/>
    </source>
</evidence>
<keyword evidence="2" id="KW-1185">Reference proteome</keyword>
<evidence type="ECO:0000313" key="1">
    <source>
        <dbReference type="EMBL" id="GAA4148239.1"/>
    </source>
</evidence>
<gene>
    <name evidence="1" type="ORF">GCM10022416_42370</name>
</gene>
<comment type="caution">
    <text evidence="1">The sequence shown here is derived from an EMBL/GenBank/DDBJ whole genome shotgun (WGS) entry which is preliminary data.</text>
</comment>
<proteinExistence type="predicted"/>
<dbReference type="EMBL" id="BAABDO010000071">
    <property type="protein sequence ID" value="GAA4148239.1"/>
    <property type="molecule type" value="Genomic_DNA"/>
</dbReference>
<dbReference type="Proteomes" id="UP001500266">
    <property type="component" value="Unassembled WGS sequence"/>
</dbReference>
<protein>
    <submittedName>
        <fullName evidence="1">Uncharacterized protein</fullName>
    </submittedName>
</protein>
<reference evidence="2" key="1">
    <citation type="journal article" date="2019" name="Int. J. Syst. Evol. Microbiol.">
        <title>The Global Catalogue of Microorganisms (GCM) 10K type strain sequencing project: providing services to taxonomists for standard genome sequencing and annotation.</title>
        <authorList>
            <consortium name="The Broad Institute Genomics Platform"/>
            <consortium name="The Broad Institute Genome Sequencing Center for Infectious Disease"/>
            <person name="Wu L."/>
            <person name="Ma J."/>
        </authorList>
    </citation>
    <scope>NUCLEOTIDE SEQUENCE [LARGE SCALE GENOMIC DNA]</scope>
    <source>
        <strain evidence="2">JCM 17316</strain>
    </source>
</reference>
<dbReference type="RefSeq" id="WP_345023231.1">
    <property type="nucleotide sequence ID" value="NZ_BAABDO010000071.1"/>
</dbReference>
<sequence>MTTEPEATTAAPPPRMPTCFVIGPIGDRFAPAGSPESEIYENSLQVYEHIIEAACRRFEIEPVRADGIAVAGEITEQIFRHVLEDDIVIADVGGGNANVMYELGLRHATGKLTIQIGEYGQLPFDISSIRTIRFSRSDHGLIEARKELERALEAGLLNGYEPPLPAKILLGLSTKSEEPPPEPSAQDEDGPGIMDNIFQAEQELAAIEADTQKIASAIEAITAITDAASADLERVSQPGTPVQTRMAILAKYGESLNGPSEELADAAEQFAERMEAVNAGITGALDLIALVPHDRRDEEAAEFLEMLIELSESAREHMEALNLFSAVAKGMGGMSRQLRGPGKNMVSAIRHVAKAVAVMHEWEQAARALQERRTGPVSSV</sequence>